<sequence length="428" mass="47611">MRHRTTLSPLHVDRSVPALVVKVGQYSWHHGGVGAIRSLGRLGIPVYAVTEDRWTPAAVSRYLTDRFVWRTTGLEDPTWLIAELLDIGRRIGRPTVLVPTDDEIAVLIAEHAADLRGAFLIPDIEPMLPRRLASKRGLYELCSEHGVPTPWAAFPTNPDELDRIAAQASFPLVVKNLEAFERHRARAVAGTTVIRNAAELRALARGWGEEFSVVLQDYLPTGDAEDWIVNAYCDASATCLVQFTGVKVRSLPPHAGMTSSACSLPNPTLVEMTAHLVKRVGYRGAVDLDWRYDPRDGRYKLLDFNPRVGAQFRLFETDEGIDVVRALHMDLTGCDVPPSNQVDGRRLVVENFDVPAMLAYRVRGYATPPEAAQAGNVELAWLARDDLKPFFVMLARFIPQALGGLVALWRARRRRTGKKEIPWAASSE</sequence>
<protein>
    <submittedName>
        <fullName evidence="4">ATP-grasp domain-containing protein</fullName>
    </submittedName>
</protein>
<evidence type="ECO:0000313" key="4">
    <source>
        <dbReference type="EMBL" id="BBY94135.1"/>
    </source>
</evidence>
<keyword evidence="1" id="KW-0547">Nucleotide-binding</keyword>
<dbReference type="GO" id="GO:0046872">
    <property type="term" value="F:metal ion binding"/>
    <property type="evidence" value="ECO:0007669"/>
    <property type="project" value="InterPro"/>
</dbReference>
<dbReference type="Proteomes" id="UP000465785">
    <property type="component" value="Chromosome"/>
</dbReference>
<feature type="transmembrane region" description="Helical" evidence="2">
    <location>
        <begin position="390"/>
        <end position="409"/>
    </location>
</feature>
<dbReference type="AlphaFoldDB" id="A0A9W4FGF8"/>
<evidence type="ECO:0000256" key="2">
    <source>
        <dbReference type="SAM" id="Phobius"/>
    </source>
</evidence>
<feature type="domain" description="ATP-grasp" evidence="3">
    <location>
        <begin position="139"/>
        <end position="332"/>
    </location>
</feature>
<evidence type="ECO:0000313" key="5">
    <source>
        <dbReference type="Proteomes" id="UP000465785"/>
    </source>
</evidence>
<dbReference type="EMBL" id="AP022601">
    <property type="protein sequence ID" value="BBY94135.1"/>
    <property type="molecule type" value="Genomic_DNA"/>
</dbReference>
<dbReference type="RefSeq" id="WP_163731331.1">
    <property type="nucleotide sequence ID" value="NZ_AP022601.1"/>
</dbReference>
<gene>
    <name evidence="4" type="ORF">MGALJ_38040</name>
</gene>
<proteinExistence type="predicted"/>
<evidence type="ECO:0000256" key="1">
    <source>
        <dbReference type="PROSITE-ProRule" id="PRU00409"/>
    </source>
</evidence>
<dbReference type="KEGG" id="mgau:MGALJ_38040"/>
<dbReference type="Gene3D" id="3.30.470.20">
    <property type="entry name" value="ATP-grasp fold, B domain"/>
    <property type="match status" value="1"/>
</dbReference>
<keyword evidence="5" id="KW-1185">Reference proteome</keyword>
<accession>A0A9W4FGF8</accession>
<keyword evidence="1" id="KW-0067">ATP-binding</keyword>
<dbReference type="InterPro" id="IPR011761">
    <property type="entry name" value="ATP-grasp"/>
</dbReference>
<keyword evidence="2" id="KW-1133">Transmembrane helix</keyword>
<organism evidence="4 5">
    <name type="scientific">Mycobacterium gallinarum</name>
    <dbReference type="NCBI Taxonomy" id="39689"/>
    <lineage>
        <taxon>Bacteria</taxon>
        <taxon>Bacillati</taxon>
        <taxon>Actinomycetota</taxon>
        <taxon>Actinomycetes</taxon>
        <taxon>Mycobacteriales</taxon>
        <taxon>Mycobacteriaceae</taxon>
        <taxon>Mycobacterium</taxon>
    </lineage>
</organism>
<dbReference type="SUPFAM" id="SSF56059">
    <property type="entry name" value="Glutathione synthetase ATP-binding domain-like"/>
    <property type="match status" value="1"/>
</dbReference>
<dbReference type="GO" id="GO:0005524">
    <property type="term" value="F:ATP binding"/>
    <property type="evidence" value="ECO:0007669"/>
    <property type="project" value="UniProtKB-UniRule"/>
</dbReference>
<dbReference type="PROSITE" id="PS50975">
    <property type="entry name" value="ATP_GRASP"/>
    <property type="match status" value="1"/>
</dbReference>
<keyword evidence="2" id="KW-0472">Membrane</keyword>
<evidence type="ECO:0000259" key="3">
    <source>
        <dbReference type="PROSITE" id="PS50975"/>
    </source>
</evidence>
<reference evidence="4 5" key="1">
    <citation type="journal article" date="2019" name="Emerg. Microbes Infect.">
        <title>Comprehensive subspecies identification of 175 nontuberculous mycobacteria species based on 7547 genomic profiles.</title>
        <authorList>
            <person name="Matsumoto Y."/>
            <person name="Kinjo T."/>
            <person name="Motooka D."/>
            <person name="Nabeya D."/>
            <person name="Jung N."/>
            <person name="Uechi K."/>
            <person name="Horii T."/>
            <person name="Iida T."/>
            <person name="Fujita J."/>
            <person name="Nakamura S."/>
        </authorList>
    </citation>
    <scope>NUCLEOTIDE SEQUENCE [LARGE SCALE GENOMIC DNA]</scope>
    <source>
        <strain evidence="4 5">JCM 6399</strain>
    </source>
</reference>
<keyword evidence="2" id="KW-0812">Transmembrane</keyword>
<name>A0A9W4FGF8_9MYCO</name>